<gene>
    <name evidence="2" type="ORF">DES41_101441</name>
</gene>
<feature type="region of interest" description="Disordered" evidence="1">
    <location>
        <begin position="34"/>
        <end position="55"/>
    </location>
</feature>
<keyword evidence="3" id="KW-1185">Reference proteome</keyword>
<dbReference type="RefSeq" id="WP_114465473.1">
    <property type="nucleotide sequence ID" value="NZ_QPJK01000001.1"/>
</dbReference>
<name>A0A368Y8T7_9BURK</name>
<evidence type="ECO:0000256" key="1">
    <source>
        <dbReference type="SAM" id="MobiDB-lite"/>
    </source>
</evidence>
<organism evidence="2 3">
    <name type="scientific">Pseudorhodoferax soli</name>
    <dbReference type="NCBI Taxonomy" id="545864"/>
    <lineage>
        <taxon>Bacteria</taxon>
        <taxon>Pseudomonadati</taxon>
        <taxon>Pseudomonadota</taxon>
        <taxon>Betaproteobacteria</taxon>
        <taxon>Burkholderiales</taxon>
        <taxon>Comamonadaceae</taxon>
    </lineage>
</organism>
<dbReference type="Proteomes" id="UP000252884">
    <property type="component" value="Unassembled WGS sequence"/>
</dbReference>
<evidence type="ECO:0000313" key="3">
    <source>
        <dbReference type="Proteomes" id="UP000252884"/>
    </source>
</evidence>
<comment type="caution">
    <text evidence="2">The sequence shown here is derived from an EMBL/GenBank/DDBJ whole genome shotgun (WGS) entry which is preliminary data.</text>
</comment>
<accession>A0A368Y8T7</accession>
<evidence type="ECO:0000313" key="2">
    <source>
        <dbReference type="EMBL" id="RCW75838.1"/>
    </source>
</evidence>
<protein>
    <submittedName>
        <fullName evidence="2">Uncharacterized protein</fullName>
    </submittedName>
</protein>
<reference evidence="2 3" key="1">
    <citation type="submission" date="2018-07" db="EMBL/GenBank/DDBJ databases">
        <title>Genomic Encyclopedia of Type Strains, Phase IV (KMG-IV): sequencing the most valuable type-strain genomes for metagenomic binning, comparative biology and taxonomic classification.</title>
        <authorList>
            <person name="Goeker M."/>
        </authorList>
    </citation>
    <scope>NUCLEOTIDE SEQUENCE [LARGE SCALE GENOMIC DNA]</scope>
    <source>
        <strain evidence="2 3">DSM 21634</strain>
    </source>
</reference>
<dbReference type="EMBL" id="QPJK01000001">
    <property type="protein sequence ID" value="RCW75838.1"/>
    <property type="molecule type" value="Genomic_DNA"/>
</dbReference>
<sequence length="62" mass="6525">MHLFKTFPALLLALALLPGCGGGEEEDDALYAQDAVPDDVGPPSRGPAWLEPPPEELVVVAE</sequence>
<proteinExistence type="predicted"/>
<dbReference type="AlphaFoldDB" id="A0A368Y8T7"/>